<dbReference type="GO" id="GO:0006355">
    <property type="term" value="P:regulation of DNA-templated transcription"/>
    <property type="evidence" value="ECO:0007669"/>
    <property type="project" value="InterPro"/>
</dbReference>
<comment type="subcellular location">
    <subcellularLocation>
        <location evidence="1">Nucleus</location>
    </subcellularLocation>
</comment>
<dbReference type="PANTHER" id="PTHR31384">
    <property type="entry name" value="AUXIN RESPONSE FACTOR 4-RELATED"/>
    <property type="match status" value="1"/>
</dbReference>
<keyword evidence="5" id="KW-0539">Nucleus</keyword>
<dbReference type="PANTHER" id="PTHR31384:SF1">
    <property type="entry name" value="AUXIN RESPONSE FACTOR 9"/>
    <property type="match status" value="1"/>
</dbReference>
<name>A0AAU9SN20_THLAR</name>
<evidence type="ECO:0000256" key="5">
    <source>
        <dbReference type="ARBA" id="ARBA00023242"/>
    </source>
</evidence>
<dbReference type="InterPro" id="IPR044835">
    <property type="entry name" value="ARF_plant"/>
</dbReference>
<dbReference type="AlphaFoldDB" id="A0AAU9SN20"/>
<evidence type="ECO:0000313" key="7">
    <source>
        <dbReference type="Proteomes" id="UP000836841"/>
    </source>
</evidence>
<dbReference type="GO" id="GO:0005634">
    <property type="term" value="C:nucleus"/>
    <property type="evidence" value="ECO:0007669"/>
    <property type="project" value="UniProtKB-SubCell"/>
</dbReference>
<keyword evidence="2" id="KW-0805">Transcription regulation</keyword>
<organism evidence="6 7">
    <name type="scientific">Thlaspi arvense</name>
    <name type="common">Field penny-cress</name>
    <dbReference type="NCBI Taxonomy" id="13288"/>
    <lineage>
        <taxon>Eukaryota</taxon>
        <taxon>Viridiplantae</taxon>
        <taxon>Streptophyta</taxon>
        <taxon>Embryophyta</taxon>
        <taxon>Tracheophyta</taxon>
        <taxon>Spermatophyta</taxon>
        <taxon>Magnoliopsida</taxon>
        <taxon>eudicotyledons</taxon>
        <taxon>Gunneridae</taxon>
        <taxon>Pentapetalae</taxon>
        <taxon>rosids</taxon>
        <taxon>malvids</taxon>
        <taxon>Brassicales</taxon>
        <taxon>Brassicaceae</taxon>
        <taxon>Thlaspideae</taxon>
        <taxon>Thlaspi</taxon>
    </lineage>
</organism>
<dbReference type="Gene3D" id="2.40.330.10">
    <property type="entry name" value="DNA-binding pseudobarrel domain"/>
    <property type="match status" value="1"/>
</dbReference>
<gene>
    <name evidence="6" type="ORF">TAV2_LOCUS21606</name>
</gene>
<evidence type="ECO:0000256" key="4">
    <source>
        <dbReference type="ARBA" id="ARBA00023163"/>
    </source>
</evidence>
<protein>
    <submittedName>
        <fullName evidence="6">Uncharacterized protein</fullName>
    </submittedName>
</protein>
<dbReference type="EMBL" id="OU466862">
    <property type="protein sequence ID" value="CAH2071023.1"/>
    <property type="molecule type" value="Genomic_DNA"/>
</dbReference>
<dbReference type="InterPro" id="IPR015300">
    <property type="entry name" value="DNA-bd_pseudobarrel_sf"/>
</dbReference>
<evidence type="ECO:0000256" key="3">
    <source>
        <dbReference type="ARBA" id="ARBA00023125"/>
    </source>
</evidence>
<sequence length="60" mass="7230">MTWFKVENDTYDIYAKISFLPDTAVSAKDMSQPTPTQEIVAKDLHDYEWRFKHIFRDFEL</sequence>
<dbReference type="GO" id="GO:0009725">
    <property type="term" value="P:response to hormone"/>
    <property type="evidence" value="ECO:0007669"/>
    <property type="project" value="InterPro"/>
</dbReference>
<evidence type="ECO:0000256" key="1">
    <source>
        <dbReference type="ARBA" id="ARBA00004123"/>
    </source>
</evidence>
<dbReference type="SUPFAM" id="SSF101936">
    <property type="entry name" value="DNA-binding pseudobarrel domain"/>
    <property type="match status" value="1"/>
</dbReference>
<keyword evidence="3" id="KW-0238">DNA-binding</keyword>
<dbReference type="GO" id="GO:0003677">
    <property type="term" value="F:DNA binding"/>
    <property type="evidence" value="ECO:0007669"/>
    <property type="project" value="UniProtKB-KW"/>
</dbReference>
<proteinExistence type="predicted"/>
<dbReference type="Proteomes" id="UP000836841">
    <property type="component" value="Chromosome 6"/>
</dbReference>
<evidence type="ECO:0000256" key="2">
    <source>
        <dbReference type="ARBA" id="ARBA00023015"/>
    </source>
</evidence>
<evidence type="ECO:0000313" key="6">
    <source>
        <dbReference type="EMBL" id="CAH2071023.1"/>
    </source>
</evidence>
<keyword evidence="7" id="KW-1185">Reference proteome</keyword>
<accession>A0AAU9SN20</accession>
<reference evidence="6 7" key="1">
    <citation type="submission" date="2022-03" db="EMBL/GenBank/DDBJ databases">
        <authorList>
            <person name="Nunn A."/>
            <person name="Chopra R."/>
            <person name="Nunn A."/>
            <person name="Contreras Garrido A."/>
        </authorList>
    </citation>
    <scope>NUCLEOTIDE SEQUENCE [LARGE SCALE GENOMIC DNA]</scope>
</reference>
<keyword evidence="4" id="KW-0804">Transcription</keyword>